<organism evidence="1 2">
    <name type="scientific">Enterococcus larvae</name>
    <dbReference type="NCBI Taxonomy" id="2794352"/>
    <lineage>
        <taxon>Bacteria</taxon>
        <taxon>Bacillati</taxon>
        <taxon>Bacillota</taxon>
        <taxon>Bacilli</taxon>
        <taxon>Lactobacillales</taxon>
        <taxon>Enterococcaceae</taxon>
        <taxon>Enterococcus</taxon>
    </lineage>
</organism>
<comment type="caution">
    <text evidence="1">The sequence shown here is derived from an EMBL/GenBank/DDBJ whole genome shotgun (WGS) entry which is preliminary data.</text>
</comment>
<sequence>MSDDFSETAEVIRVPLAPAFQSHISLEEIGESLINGGKCMAISYFGDKEKQPEKSELPDILGTTFSLWEKTDEQLLTLCPELTGYWKFPTKKAGWTWIDAQKKSVMLYRQPCENHFRATIVLGEASVNAVLDSSELSDTLKTKIEETTAYAEGRSILIEIHTEKDLDELLYLLPYKLK</sequence>
<proteinExistence type="predicted"/>
<accession>A0ABS4CKL0</accession>
<evidence type="ECO:0000313" key="1">
    <source>
        <dbReference type="EMBL" id="MBP1047014.1"/>
    </source>
</evidence>
<name>A0ABS4CKL0_9ENTE</name>
<dbReference type="Pfam" id="PF12663">
    <property type="entry name" value="DUF3788"/>
    <property type="match status" value="1"/>
</dbReference>
<dbReference type="EMBL" id="JAEDXU010000006">
    <property type="protein sequence ID" value="MBP1047014.1"/>
    <property type="molecule type" value="Genomic_DNA"/>
</dbReference>
<evidence type="ECO:0000313" key="2">
    <source>
        <dbReference type="Proteomes" id="UP000673375"/>
    </source>
</evidence>
<reference evidence="1 2" key="1">
    <citation type="submission" date="2020-12" db="EMBL/GenBank/DDBJ databases">
        <title>Vagococcus allomyrinae sp. nov. and Enterococcus lavae sp. nov., isolated from the larvae of Allomyrina dichotoma.</title>
        <authorList>
            <person name="Lee S.D."/>
        </authorList>
    </citation>
    <scope>NUCLEOTIDE SEQUENCE [LARGE SCALE GENOMIC DNA]</scope>
    <source>
        <strain evidence="1 2">BWM-S5</strain>
    </source>
</reference>
<gene>
    <name evidence="1" type="ORF">I6N96_12105</name>
</gene>
<dbReference type="RefSeq" id="WP_209557806.1">
    <property type="nucleotide sequence ID" value="NZ_JAEDXU010000006.1"/>
</dbReference>
<dbReference type="InterPro" id="IPR024265">
    <property type="entry name" value="DUF3788"/>
</dbReference>
<dbReference type="Proteomes" id="UP000673375">
    <property type="component" value="Unassembled WGS sequence"/>
</dbReference>
<protein>
    <submittedName>
        <fullName evidence="1">DUF3788 family protein</fullName>
    </submittedName>
</protein>
<keyword evidence="2" id="KW-1185">Reference proteome</keyword>